<evidence type="ECO:0000256" key="1">
    <source>
        <dbReference type="ARBA" id="ARBA00022490"/>
    </source>
</evidence>
<keyword evidence="1" id="KW-0963">Cytoplasm</keyword>
<protein>
    <submittedName>
        <fullName evidence="5">SMC-Scp complex subunit ScpB</fullName>
    </submittedName>
</protein>
<keyword evidence="3" id="KW-0159">Chromosome partition</keyword>
<dbReference type="Proteomes" id="UP000886101">
    <property type="component" value="Unassembled WGS sequence"/>
</dbReference>
<dbReference type="AlphaFoldDB" id="A0A7V5NZI0"/>
<dbReference type="Pfam" id="PF04079">
    <property type="entry name" value="SMC_ScpB"/>
    <property type="match status" value="1"/>
</dbReference>
<dbReference type="GO" id="GO:0051301">
    <property type="term" value="P:cell division"/>
    <property type="evidence" value="ECO:0007669"/>
    <property type="project" value="UniProtKB-KW"/>
</dbReference>
<dbReference type="GO" id="GO:0051304">
    <property type="term" value="P:chromosome separation"/>
    <property type="evidence" value="ECO:0007669"/>
    <property type="project" value="InterPro"/>
</dbReference>
<reference evidence="5" key="1">
    <citation type="journal article" date="2020" name="mSystems">
        <title>Genome- and Community-Level Interaction Insights into Carbon Utilization and Element Cycling Functions of Hydrothermarchaeota in Hydrothermal Sediment.</title>
        <authorList>
            <person name="Zhou Z."/>
            <person name="Liu Y."/>
            <person name="Xu W."/>
            <person name="Pan J."/>
            <person name="Luo Z.H."/>
            <person name="Li M."/>
        </authorList>
    </citation>
    <scope>NUCLEOTIDE SEQUENCE [LARGE SCALE GENOMIC DNA]</scope>
    <source>
        <strain evidence="5">HyVt-533</strain>
    </source>
</reference>
<gene>
    <name evidence="5" type="primary">scpB</name>
    <name evidence="5" type="ORF">ENJ96_04415</name>
</gene>
<dbReference type="InterPro" id="IPR036390">
    <property type="entry name" value="WH_DNA-bd_sf"/>
</dbReference>
<evidence type="ECO:0000256" key="4">
    <source>
        <dbReference type="ARBA" id="ARBA00023306"/>
    </source>
</evidence>
<comment type="caution">
    <text evidence="5">The sequence shown here is derived from an EMBL/GenBank/DDBJ whole genome shotgun (WGS) entry which is preliminary data.</text>
</comment>
<evidence type="ECO:0000313" key="5">
    <source>
        <dbReference type="EMBL" id="HHI97075.1"/>
    </source>
</evidence>
<dbReference type="PANTHER" id="PTHR34298">
    <property type="entry name" value="SEGREGATION AND CONDENSATION PROTEIN B"/>
    <property type="match status" value="1"/>
</dbReference>
<keyword evidence="4" id="KW-0131">Cell cycle</keyword>
<dbReference type="PANTHER" id="PTHR34298:SF2">
    <property type="entry name" value="SEGREGATION AND CONDENSATION PROTEIN B"/>
    <property type="match status" value="1"/>
</dbReference>
<dbReference type="NCBIfam" id="TIGR00281">
    <property type="entry name" value="SMC-Scp complex subunit ScpB"/>
    <property type="match status" value="1"/>
</dbReference>
<dbReference type="PIRSF" id="PIRSF019345">
    <property type="entry name" value="ScpB"/>
    <property type="match status" value="1"/>
</dbReference>
<evidence type="ECO:0000256" key="3">
    <source>
        <dbReference type="ARBA" id="ARBA00022829"/>
    </source>
</evidence>
<evidence type="ECO:0000256" key="2">
    <source>
        <dbReference type="ARBA" id="ARBA00022618"/>
    </source>
</evidence>
<dbReference type="Gene3D" id="1.10.10.10">
    <property type="entry name" value="Winged helix-like DNA-binding domain superfamily/Winged helix DNA-binding domain"/>
    <property type="match status" value="2"/>
</dbReference>
<sequence length="175" mass="19660">MTNQKLLWAIEAVLFAAGRAVSLKELAHILEVSSEEVKEALKALQEHYQDRGVTLREVGGGFRFETRSEFAPYIRRLKLGNPPRLSRAALETLAIVAYKQPITKAEIEAIRGVDSAGALKSLLEKGLIKIAGRKEVPGRPLLYVTTRRFLEVFALKDLSELPSLKELEKMFDERD</sequence>
<dbReference type="InterPro" id="IPR036388">
    <property type="entry name" value="WH-like_DNA-bd_sf"/>
</dbReference>
<keyword evidence="2" id="KW-0132">Cell division</keyword>
<accession>A0A7V5NZI0</accession>
<dbReference type="EMBL" id="DROK01000132">
    <property type="protein sequence ID" value="HHI97075.1"/>
    <property type="molecule type" value="Genomic_DNA"/>
</dbReference>
<organism evidence="5">
    <name type="scientific">Thermodesulfatator atlanticus</name>
    <dbReference type="NCBI Taxonomy" id="501497"/>
    <lineage>
        <taxon>Bacteria</taxon>
        <taxon>Pseudomonadati</taxon>
        <taxon>Thermodesulfobacteriota</taxon>
        <taxon>Thermodesulfobacteria</taxon>
        <taxon>Thermodesulfobacteriales</taxon>
        <taxon>Thermodesulfatatoraceae</taxon>
        <taxon>Thermodesulfatator</taxon>
    </lineage>
</organism>
<proteinExistence type="predicted"/>
<dbReference type="InterPro" id="IPR005234">
    <property type="entry name" value="ScpB_csome_segregation"/>
</dbReference>
<name>A0A7V5NZI0_9BACT</name>
<dbReference type="SUPFAM" id="SSF46785">
    <property type="entry name" value="Winged helix' DNA-binding domain"/>
    <property type="match status" value="2"/>
</dbReference>